<name>A0A9P9WT83_9PEZI</name>
<dbReference type="InterPro" id="IPR002563">
    <property type="entry name" value="Flavin_Rdtase-like_dom"/>
</dbReference>
<dbReference type="GO" id="GO:0010181">
    <property type="term" value="F:FMN binding"/>
    <property type="evidence" value="ECO:0007669"/>
    <property type="project" value="InterPro"/>
</dbReference>
<dbReference type="EMBL" id="JAFIMR010000005">
    <property type="protein sequence ID" value="KAI1878724.1"/>
    <property type="molecule type" value="Genomic_DNA"/>
</dbReference>
<dbReference type="PANTHER" id="PTHR43812">
    <property type="entry name" value="BLR2425 PROTEIN"/>
    <property type="match status" value="1"/>
</dbReference>
<protein>
    <recommendedName>
        <fullName evidence="1">Flavin reductase like domain-containing protein</fullName>
    </recommendedName>
</protein>
<gene>
    <name evidence="2" type="ORF">JX265_002901</name>
</gene>
<reference evidence="2" key="1">
    <citation type="submission" date="2021-03" db="EMBL/GenBank/DDBJ databases">
        <title>Revisited historic fungal species revealed as producer of novel bioactive compounds through whole genome sequencing and comparative genomics.</title>
        <authorList>
            <person name="Vignolle G.A."/>
            <person name="Hochenegger N."/>
            <person name="Mach R.L."/>
            <person name="Mach-Aigner A.R."/>
            <person name="Javad Rahimi M."/>
            <person name="Salim K.A."/>
            <person name="Chan C.M."/>
            <person name="Lim L.B.L."/>
            <person name="Cai F."/>
            <person name="Druzhinina I.S."/>
            <person name="U'Ren J.M."/>
            <person name="Derntl C."/>
        </authorList>
    </citation>
    <scope>NUCLEOTIDE SEQUENCE</scope>
    <source>
        <strain evidence="2">TUCIM 5799</strain>
    </source>
</reference>
<accession>A0A9P9WT83</accession>
<feature type="domain" description="Flavin reductase like" evidence="1">
    <location>
        <begin position="19"/>
        <end position="179"/>
    </location>
</feature>
<dbReference type="SMART" id="SM00903">
    <property type="entry name" value="Flavin_Reduct"/>
    <property type="match status" value="1"/>
</dbReference>
<dbReference type="Pfam" id="PF01613">
    <property type="entry name" value="Flavin_Reduct"/>
    <property type="match status" value="1"/>
</dbReference>
<comment type="caution">
    <text evidence="2">The sequence shown here is derived from an EMBL/GenBank/DDBJ whole genome shotgun (WGS) entry which is preliminary data.</text>
</comment>
<evidence type="ECO:0000313" key="2">
    <source>
        <dbReference type="EMBL" id="KAI1878724.1"/>
    </source>
</evidence>
<dbReference type="SUPFAM" id="SSF50475">
    <property type="entry name" value="FMN-binding split barrel"/>
    <property type="match status" value="1"/>
</dbReference>
<dbReference type="InterPro" id="IPR012349">
    <property type="entry name" value="Split_barrel_FMN-bd"/>
</dbReference>
<sequence length="237" mass="26629">MFYKPGETHHGLPHDPFKSCVIPRPIGWISTASTSGEHNLAPFSQFNNLTFDPPLVMFSSNQTIDNTRKDTVNNVESTGVFCWQLATYSLREAVNITSEALEPSIDEFEKADLKKTWSQTLKTPVPMVEASPVRFECEYVQTIRLPGNPPAGTVDLVIGRVVGVHIDEAVLTDGKIDVRKTKPIARLGYYDYGVIEDSFEMIIPGDKRILYGLEGNAQMNREEHERQKKSQEKGQET</sequence>
<dbReference type="Proteomes" id="UP000829685">
    <property type="component" value="Unassembled WGS sequence"/>
</dbReference>
<evidence type="ECO:0000313" key="3">
    <source>
        <dbReference type="Proteomes" id="UP000829685"/>
    </source>
</evidence>
<keyword evidence="3" id="KW-1185">Reference proteome</keyword>
<organism evidence="2 3">
    <name type="scientific">Neoarthrinium moseri</name>
    <dbReference type="NCBI Taxonomy" id="1658444"/>
    <lineage>
        <taxon>Eukaryota</taxon>
        <taxon>Fungi</taxon>
        <taxon>Dikarya</taxon>
        <taxon>Ascomycota</taxon>
        <taxon>Pezizomycotina</taxon>
        <taxon>Sordariomycetes</taxon>
        <taxon>Xylariomycetidae</taxon>
        <taxon>Amphisphaeriales</taxon>
        <taxon>Apiosporaceae</taxon>
        <taxon>Neoarthrinium</taxon>
    </lineage>
</organism>
<evidence type="ECO:0000259" key="1">
    <source>
        <dbReference type="SMART" id="SM00903"/>
    </source>
</evidence>
<dbReference type="PANTHER" id="PTHR43812:SF2">
    <property type="entry name" value="FLAVIN REDUCTASE LIKE DOMAIN-CONTAINING PROTEIN"/>
    <property type="match status" value="1"/>
</dbReference>
<dbReference type="AlphaFoldDB" id="A0A9P9WT83"/>
<dbReference type="Gene3D" id="2.30.110.10">
    <property type="entry name" value="Electron Transport, Fmn-binding Protein, Chain A"/>
    <property type="match status" value="1"/>
</dbReference>
<proteinExistence type="predicted"/>